<evidence type="ECO:0000256" key="6">
    <source>
        <dbReference type="PROSITE-ProRule" id="PRU00169"/>
    </source>
</evidence>
<dbReference type="GO" id="GO:0000155">
    <property type="term" value="F:phosphorelay sensor kinase activity"/>
    <property type="evidence" value="ECO:0007669"/>
    <property type="project" value="InterPro"/>
</dbReference>
<dbReference type="Gene3D" id="3.30.450.40">
    <property type="match status" value="1"/>
</dbReference>
<feature type="domain" description="Histidine kinase" evidence="8">
    <location>
        <begin position="510"/>
        <end position="790"/>
    </location>
</feature>
<dbReference type="Pfam" id="PF01590">
    <property type="entry name" value="GAF"/>
    <property type="match status" value="1"/>
</dbReference>
<dbReference type="Pfam" id="PF00512">
    <property type="entry name" value="HisKA"/>
    <property type="match status" value="1"/>
</dbReference>
<feature type="compositionally biased region" description="Basic and acidic residues" evidence="7">
    <location>
        <begin position="302"/>
        <end position="320"/>
    </location>
</feature>
<sequence>MLAEKRPATALERNASLDNARARELYKYFRPPAADGGLPDTVLTAHAQLVAWRLNAERSMITLIDEETQYFVAESTKTLHLDNTSKFDHPDDALWAGCVRVPMAGRLCEHTLATLPPPDGGPACFEVLDLSKDERFNQLEFVKGKPHFRNYVGVPLRTRKGINIGSLFIIDSNIRPALNGDERQFLGTMATNIIQHLEMNKEKKDHQRTTNMHRYLSTYVDPELQRKRCTKPHSRTVGVRASSAALRSDYNDKATRGSERHEIFSPAAELLKEALDLEEGGGGVVFLDTVASFERPQLASLDTDKSETSSGPDSDREEMMRPFQPPPPDVHPLPFNTHSPTRASRASNMSTEVLAHAHYPVPKSHTSRLNTRHFTPLSPEALSKLIKRHPRGKLFTFDKEGHTISSSEDDQAKSTPPHGEKGDPVAKGHNEAKTLRTHFSMARQIIFLPLWDPTTSRSFACFIYNCSDYRDFSRNSELLYCITFTNCIMTEIARLATLKADQQKSDFIGSISHELRSPLHGILASCEFLEETECSTFQRSLVDTADSCARTLLDTINMVLDYSNINTLEKKHKRSKRSRDGIPRKHSPSCSLQSNLSVYQYVDVASMTEEVVDGVATGHVFTNRPHKPDTDIAQAHDGKNHDKDASLSPSTSYNRDVELIIDIPSQNWTYWTQPGALKRIIVNLVNNSLKYTKHGFVHVKLEALEDDSSPDPQHCSYVTLTVTDSGQGISAAYMKDKLFTPFAQESSLTPGTGLGLSLVKSIVGMLNGKIGIESDVGVGTKVTVEIPVTRGNPASNGQSDPTSFVGSVVERIREDSLELVKKQARDRSIAIYSNDRQGTTKAQHRASLLMRESLENYLGGWCGFTVRSWISDAIFDIVISERSDLNDLLLVAPHLFTNTSRTMVLVLCDTATARDLDHAHINSNVLQQIRYPVGPYKFARALRTCFEHLEQSEMTRQGVANIVMGDHTEAKVLTPAEAITAALGNTVTSPAIEESPYSAVVETHNSVMHDDHIRGQIVTNNVDILQASDAIVHTKMITESILPDNDDDSSGGIPHAAEEATHGPTQAQTAARNPTSITPRRTTIHTITTTDNHLQTFTTPNVPATPSLRLPRMLLVDDNSINLRLLQVFMKKRKYTSVLTALDGQQAVNTYREALYATPSVPPDVVLMDISMPVLDGFEATRQIRGLEEEWNAKSLSNGTDTAQGARQNGAGYVGEKGRGGEEKIKEVHALIIALTGLASVRDQKEAFTSGADMYMMKPASFARLSGIMDGWEREGGSAGFVKGVVERGEEGGGGNKSR</sequence>
<evidence type="ECO:0000259" key="9">
    <source>
        <dbReference type="PROSITE" id="PS50110"/>
    </source>
</evidence>
<dbReference type="PANTHER" id="PTHR43047">
    <property type="entry name" value="TWO-COMPONENT HISTIDINE PROTEIN KINASE"/>
    <property type="match status" value="1"/>
</dbReference>
<evidence type="ECO:0000256" key="2">
    <source>
        <dbReference type="ARBA" id="ARBA00012438"/>
    </source>
</evidence>
<accession>A0A6A7AYX9</accession>
<dbReference type="CDD" id="cd17546">
    <property type="entry name" value="REC_hyHK_CKI1_RcsC-like"/>
    <property type="match status" value="1"/>
</dbReference>
<dbReference type="Pfam" id="PF00072">
    <property type="entry name" value="Response_reg"/>
    <property type="match status" value="1"/>
</dbReference>
<feature type="region of interest" description="Disordered" evidence="7">
    <location>
        <begin position="297"/>
        <end position="331"/>
    </location>
</feature>
<evidence type="ECO:0000313" key="11">
    <source>
        <dbReference type="Proteomes" id="UP000799423"/>
    </source>
</evidence>
<dbReference type="EC" id="2.7.13.3" evidence="2"/>
<dbReference type="InterPro" id="IPR003018">
    <property type="entry name" value="GAF"/>
</dbReference>
<dbReference type="Pfam" id="PF02518">
    <property type="entry name" value="HATPase_c"/>
    <property type="match status" value="1"/>
</dbReference>
<feature type="region of interest" description="Disordered" evidence="7">
    <location>
        <begin position="570"/>
        <end position="589"/>
    </location>
</feature>
<dbReference type="InterPro" id="IPR004358">
    <property type="entry name" value="Sig_transdc_His_kin-like_C"/>
</dbReference>
<dbReference type="SUPFAM" id="SSF52172">
    <property type="entry name" value="CheY-like"/>
    <property type="match status" value="1"/>
</dbReference>
<dbReference type="PANTHER" id="PTHR43047:SF72">
    <property type="entry name" value="OSMOSENSING HISTIDINE PROTEIN KINASE SLN1"/>
    <property type="match status" value="1"/>
</dbReference>
<dbReference type="Gene3D" id="3.40.50.2300">
    <property type="match status" value="1"/>
</dbReference>
<dbReference type="SUPFAM" id="SSF55781">
    <property type="entry name" value="GAF domain-like"/>
    <property type="match status" value="1"/>
</dbReference>
<keyword evidence="3 6" id="KW-0597">Phosphoprotein</keyword>
<organism evidence="10 11">
    <name type="scientific">Plenodomus tracheiphilus IPT5</name>
    <dbReference type="NCBI Taxonomy" id="1408161"/>
    <lineage>
        <taxon>Eukaryota</taxon>
        <taxon>Fungi</taxon>
        <taxon>Dikarya</taxon>
        <taxon>Ascomycota</taxon>
        <taxon>Pezizomycotina</taxon>
        <taxon>Dothideomycetes</taxon>
        <taxon>Pleosporomycetidae</taxon>
        <taxon>Pleosporales</taxon>
        <taxon>Pleosporineae</taxon>
        <taxon>Leptosphaeriaceae</taxon>
        <taxon>Plenodomus</taxon>
    </lineage>
</organism>
<dbReference type="SMART" id="SM00448">
    <property type="entry name" value="REC"/>
    <property type="match status" value="1"/>
</dbReference>
<dbReference type="SMART" id="SM00387">
    <property type="entry name" value="HATPase_c"/>
    <property type="match status" value="1"/>
</dbReference>
<dbReference type="SUPFAM" id="SSF47384">
    <property type="entry name" value="Homodimeric domain of signal transducing histidine kinase"/>
    <property type="match status" value="1"/>
</dbReference>
<dbReference type="PROSITE" id="PS50109">
    <property type="entry name" value="HIS_KIN"/>
    <property type="match status" value="1"/>
</dbReference>
<dbReference type="GO" id="GO:0009927">
    <property type="term" value="F:histidine phosphotransfer kinase activity"/>
    <property type="evidence" value="ECO:0007669"/>
    <property type="project" value="TreeGrafter"/>
</dbReference>
<keyword evidence="4" id="KW-0808">Transferase</keyword>
<dbReference type="InterPro" id="IPR001789">
    <property type="entry name" value="Sig_transdc_resp-reg_receiver"/>
</dbReference>
<dbReference type="FunFam" id="3.30.450.40:FF:000083">
    <property type="entry name" value="Sensor histidine kinase/response regulator, putative (AFU_orthologue AFUA_4G00660)"/>
    <property type="match status" value="1"/>
</dbReference>
<name>A0A6A7AYX9_9PLEO</name>
<gene>
    <name evidence="10" type="ORF">T440DRAFT_510054</name>
</gene>
<comment type="catalytic activity">
    <reaction evidence="1">
        <text>ATP + protein L-histidine = ADP + protein N-phospho-L-histidine.</text>
        <dbReference type="EC" id="2.7.13.3"/>
    </reaction>
</comment>
<feature type="domain" description="Response regulatory" evidence="9">
    <location>
        <begin position="1112"/>
        <end position="1273"/>
    </location>
</feature>
<dbReference type="InterPro" id="IPR011006">
    <property type="entry name" value="CheY-like_superfamily"/>
</dbReference>
<dbReference type="InterPro" id="IPR029016">
    <property type="entry name" value="GAF-like_dom_sf"/>
</dbReference>
<feature type="compositionally biased region" description="Polar residues" evidence="7">
    <location>
        <begin position="1063"/>
        <end position="1073"/>
    </location>
</feature>
<evidence type="ECO:0000313" key="10">
    <source>
        <dbReference type="EMBL" id="KAF2847597.1"/>
    </source>
</evidence>
<dbReference type="SMART" id="SM00388">
    <property type="entry name" value="HisKA"/>
    <property type="match status" value="1"/>
</dbReference>
<dbReference type="FunFam" id="1.10.287.130:FF:000023">
    <property type="entry name" value="Sensor histidine kinase/response regulator, putative"/>
    <property type="match status" value="1"/>
</dbReference>
<dbReference type="InterPro" id="IPR036097">
    <property type="entry name" value="HisK_dim/P_sf"/>
</dbReference>
<evidence type="ECO:0000256" key="5">
    <source>
        <dbReference type="ARBA" id="ARBA00022777"/>
    </source>
</evidence>
<dbReference type="PROSITE" id="PS50110">
    <property type="entry name" value="RESPONSE_REGULATORY"/>
    <property type="match status" value="1"/>
</dbReference>
<dbReference type="CDD" id="cd00082">
    <property type="entry name" value="HisKA"/>
    <property type="match status" value="1"/>
</dbReference>
<reference evidence="10" key="1">
    <citation type="submission" date="2020-01" db="EMBL/GenBank/DDBJ databases">
        <authorList>
            <consortium name="DOE Joint Genome Institute"/>
            <person name="Haridas S."/>
            <person name="Albert R."/>
            <person name="Binder M."/>
            <person name="Bloem J."/>
            <person name="Labutti K."/>
            <person name="Salamov A."/>
            <person name="Andreopoulos B."/>
            <person name="Baker S.E."/>
            <person name="Barry K."/>
            <person name="Bills G."/>
            <person name="Bluhm B.H."/>
            <person name="Cannon C."/>
            <person name="Castanera R."/>
            <person name="Culley D.E."/>
            <person name="Daum C."/>
            <person name="Ezra D."/>
            <person name="Gonzalez J.B."/>
            <person name="Henrissat B."/>
            <person name="Kuo A."/>
            <person name="Liang C."/>
            <person name="Lipzen A."/>
            <person name="Lutzoni F."/>
            <person name="Magnuson J."/>
            <person name="Mondo S."/>
            <person name="Nolan M."/>
            <person name="Ohm R."/>
            <person name="Pangilinan J."/>
            <person name="Park H.-J."/>
            <person name="Ramirez L."/>
            <person name="Alfaro M."/>
            <person name="Sun H."/>
            <person name="Tritt A."/>
            <person name="Yoshinaga Y."/>
            <person name="Zwiers L.-H."/>
            <person name="Turgeon B.G."/>
            <person name="Goodwin S.B."/>
            <person name="Spatafora J.W."/>
            <person name="Crous P.W."/>
            <person name="Grigoriev I.V."/>
        </authorList>
    </citation>
    <scope>NUCLEOTIDE SEQUENCE</scope>
    <source>
        <strain evidence="10">IPT5</strain>
    </source>
</reference>
<dbReference type="InterPro" id="IPR005467">
    <property type="entry name" value="His_kinase_dom"/>
</dbReference>
<feature type="compositionally biased region" description="Polar residues" evidence="7">
    <location>
        <begin position="1196"/>
        <end position="1207"/>
    </location>
</feature>
<protein>
    <recommendedName>
        <fullName evidence="2">histidine kinase</fullName>
        <ecNumber evidence="2">2.7.13.3</ecNumber>
    </recommendedName>
</protein>
<dbReference type="InterPro" id="IPR036890">
    <property type="entry name" value="HATPase_C_sf"/>
</dbReference>
<dbReference type="EMBL" id="MU006324">
    <property type="protein sequence ID" value="KAF2847597.1"/>
    <property type="molecule type" value="Genomic_DNA"/>
</dbReference>
<keyword evidence="11" id="KW-1185">Reference proteome</keyword>
<proteinExistence type="predicted"/>
<evidence type="ECO:0000259" key="8">
    <source>
        <dbReference type="PROSITE" id="PS50109"/>
    </source>
</evidence>
<evidence type="ECO:0000256" key="4">
    <source>
        <dbReference type="ARBA" id="ARBA00022679"/>
    </source>
</evidence>
<evidence type="ECO:0000256" key="1">
    <source>
        <dbReference type="ARBA" id="ARBA00000085"/>
    </source>
</evidence>
<dbReference type="Gene3D" id="1.10.287.130">
    <property type="match status" value="1"/>
</dbReference>
<dbReference type="OrthoDB" id="303614at2759"/>
<dbReference type="InterPro" id="IPR003661">
    <property type="entry name" value="HisK_dim/P_dom"/>
</dbReference>
<dbReference type="Gene3D" id="3.30.565.10">
    <property type="entry name" value="Histidine kinase-like ATPase, C-terminal domain"/>
    <property type="match status" value="1"/>
</dbReference>
<dbReference type="GO" id="GO:0005886">
    <property type="term" value="C:plasma membrane"/>
    <property type="evidence" value="ECO:0007669"/>
    <property type="project" value="TreeGrafter"/>
</dbReference>
<dbReference type="Proteomes" id="UP000799423">
    <property type="component" value="Unassembled WGS sequence"/>
</dbReference>
<dbReference type="SUPFAM" id="SSF55874">
    <property type="entry name" value="ATPase domain of HSP90 chaperone/DNA topoisomerase II/histidine kinase"/>
    <property type="match status" value="1"/>
</dbReference>
<feature type="compositionally biased region" description="Basic and acidic residues" evidence="7">
    <location>
        <begin position="418"/>
        <end position="428"/>
    </location>
</feature>
<feature type="modified residue" description="4-aspartylphosphate" evidence="6">
    <location>
        <position position="1169"/>
    </location>
</feature>
<feature type="region of interest" description="Disordered" evidence="7">
    <location>
        <begin position="1041"/>
        <end position="1074"/>
    </location>
</feature>
<dbReference type="PRINTS" id="PR00344">
    <property type="entry name" value="BCTRLSENSOR"/>
</dbReference>
<feature type="region of interest" description="Disordered" evidence="7">
    <location>
        <begin position="398"/>
        <end position="428"/>
    </location>
</feature>
<dbReference type="InterPro" id="IPR003594">
    <property type="entry name" value="HATPase_dom"/>
</dbReference>
<feature type="region of interest" description="Disordered" evidence="7">
    <location>
        <begin position="1196"/>
        <end position="1218"/>
    </location>
</feature>
<evidence type="ECO:0000256" key="7">
    <source>
        <dbReference type="SAM" id="MobiDB-lite"/>
    </source>
</evidence>
<evidence type="ECO:0000256" key="3">
    <source>
        <dbReference type="ARBA" id="ARBA00022553"/>
    </source>
</evidence>
<keyword evidence="5" id="KW-0418">Kinase</keyword>
<feature type="region of interest" description="Disordered" evidence="7">
    <location>
        <begin position="619"/>
        <end position="650"/>
    </location>
</feature>
<feature type="compositionally biased region" description="Basic and acidic residues" evidence="7">
    <location>
        <begin position="626"/>
        <end position="645"/>
    </location>
</feature>